<evidence type="ECO:0000256" key="1">
    <source>
        <dbReference type="ARBA" id="ARBA00023015"/>
    </source>
</evidence>
<evidence type="ECO:0000256" key="4">
    <source>
        <dbReference type="ARBA" id="ARBA00023242"/>
    </source>
</evidence>
<comment type="caution">
    <text evidence="5">Lacks conserved residue(s) required for the propagation of feature annotation.</text>
</comment>
<dbReference type="PROSITE" id="PS50252">
    <property type="entry name" value="TBOX_3"/>
    <property type="match status" value="1"/>
</dbReference>
<keyword evidence="1" id="KW-0805">Transcription regulation</keyword>
<feature type="region of interest" description="Disordered" evidence="6">
    <location>
        <begin position="43"/>
        <end position="84"/>
    </location>
</feature>
<feature type="non-terminal residue" evidence="8">
    <location>
        <position position="111"/>
    </location>
</feature>
<dbReference type="GO" id="GO:0045893">
    <property type="term" value="P:positive regulation of DNA-templated transcription"/>
    <property type="evidence" value="ECO:0007669"/>
    <property type="project" value="InterPro"/>
</dbReference>
<keyword evidence="2 5" id="KW-0238">DNA-binding</keyword>
<keyword evidence="3" id="KW-0804">Transcription</keyword>
<evidence type="ECO:0000313" key="9">
    <source>
        <dbReference type="Proteomes" id="UP000735302"/>
    </source>
</evidence>
<dbReference type="Gene3D" id="2.60.40.820">
    <property type="entry name" value="Transcription factor, T-box"/>
    <property type="match status" value="1"/>
</dbReference>
<evidence type="ECO:0000259" key="7">
    <source>
        <dbReference type="PROSITE" id="PS50252"/>
    </source>
</evidence>
<evidence type="ECO:0000256" key="6">
    <source>
        <dbReference type="SAM" id="MobiDB-lite"/>
    </source>
</evidence>
<gene>
    <name evidence="8" type="ORF">PoB_006289200</name>
</gene>
<evidence type="ECO:0000256" key="2">
    <source>
        <dbReference type="ARBA" id="ARBA00023125"/>
    </source>
</evidence>
<dbReference type="InterPro" id="IPR046360">
    <property type="entry name" value="T-box_DNA-bd"/>
</dbReference>
<feature type="domain" description="T-box" evidence="7">
    <location>
        <begin position="89"/>
        <end position="111"/>
    </location>
</feature>
<organism evidence="8 9">
    <name type="scientific">Plakobranchus ocellatus</name>
    <dbReference type="NCBI Taxonomy" id="259542"/>
    <lineage>
        <taxon>Eukaryota</taxon>
        <taxon>Metazoa</taxon>
        <taxon>Spiralia</taxon>
        <taxon>Lophotrochozoa</taxon>
        <taxon>Mollusca</taxon>
        <taxon>Gastropoda</taxon>
        <taxon>Heterobranchia</taxon>
        <taxon>Euthyneura</taxon>
        <taxon>Panpulmonata</taxon>
        <taxon>Sacoglossa</taxon>
        <taxon>Placobranchoidea</taxon>
        <taxon>Plakobranchidae</taxon>
        <taxon>Plakobranchus</taxon>
    </lineage>
</organism>
<reference evidence="8 9" key="1">
    <citation type="journal article" date="2021" name="Elife">
        <title>Chloroplast acquisition without the gene transfer in kleptoplastic sea slugs, Plakobranchus ocellatus.</title>
        <authorList>
            <person name="Maeda T."/>
            <person name="Takahashi S."/>
            <person name="Yoshida T."/>
            <person name="Shimamura S."/>
            <person name="Takaki Y."/>
            <person name="Nagai Y."/>
            <person name="Toyoda A."/>
            <person name="Suzuki Y."/>
            <person name="Arimoto A."/>
            <person name="Ishii H."/>
            <person name="Satoh N."/>
            <person name="Nishiyama T."/>
            <person name="Hasebe M."/>
            <person name="Maruyama T."/>
            <person name="Minagawa J."/>
            <person name="Obokata J."/>
            <person name="Shigenobu S."/>
        </authorList>
    </citation>
    <scope>NUCLEOTIDE SEQUENCE [LARGE SCALE GENOMIC DNA]</scope>
</reference>
<sequence>MLDSTLKCEFPGDRCVTASTDLSLASTMTTLPSMDINHLLSAVDQDLHQQQQQQHHHQQQQQQNDGGKHGVMAGGDSSNNPERHLNVVLEDRELWEKFKEFTNEMIVTKNG</sequence>
<comment type="caution">
    <text evidence="8">The sequence shown here is derived from an EMBL/GenBank/DDBJ whole genome shotgun (WGS) entry which is preliminary data.</text>
</comment>
<evidence type="ECO:0000313" key="8">
    <source>
        <dbReference type="EMBL" id="GFO36387.1"/>
    </source>
</evidence>
<dbReference type="GO" id="GO:0005634">
    <property type="term" value="C:nucleus"/>
    <property type="evidence" value="ECO:0007669"/>
    <property type="project" value="UniProtKB-SubCell"/>
</dbReference>
<comment type="subcellular location">
    <subcellularLocation>
        <location evidence="5">Nucleus</location>
    </subcellularLocation>
</comment>
<keyword evidence="4 5" id="KW-0539">Nucleus</keyword>
<feature type="compositionally biased region" description="Low complexity" evidence="6">
    <location>
        <begin position="48"/>
        <end position="63"/>
    </location>
</feature>
<evidence type="ECO:0000256" key="3">
    <source>
        <dbReference type="ARBA" id="ARBA00023163"/>
    </source>
</evidence>
<dbReference type="InterPro" id="IPR036960">
    <property type="entry name" value="T-box_sf"/>
</dbReference>
<keyword evidence="9" id="KW-1185">Reference proteome</keyword>
<accession>A0AAV4CWU2</accession>
<dbReference type="InterPro" id="IPR008967">
    <property type="entry name" value="p53-like_TF_DNA-bd_sf"/>
</dbReference>
<dbReference type="Proteomes" id="UP000735302">
    <property type="component" value="Unassembled WGS sequence"/>
</dbReference>
<dbReference type="EMBL" id="BLXT01007055">
    <property type="protein sequence ID" value="GFO36387.1"/>
    <property type="molecule type" value="Genomic_DNA"/>
</dbReference>
<dbReference type="GO" id="GO:0003677">
    <property type="term" value="F:DNA binding"/>
    <property type="evidence" value="ECO:0007669"/>
    <property type="project" value="UniProtKB-UniRule"/>
</dbReference>
<evidence type="ECO:0000256" key="5">
    <source>
        <dbReference type="PROSITE-ProRule" id="PRU00201"/>
    </source>
</evidence>
<dbReference type="SUPFAM" id="SSF49417">
    <property type="entry name" value="p53-like transcription factors"/>
    <property type="match status" value="1"/>
</dbReference>
<proteinExistence type="predicted"/>
<dbReference type="GO" id="GO:0003700">
    <property type="term" value="F:DNA-binding transcription factor activity"/>
    <property type="evidence" value="ECO:0007669"/>
    <property type="project" value="InterPro"/>
</dbReference>
<protein>
    <submittedName>
        <fullName evidence="8">Brachyury protein</fullName>
    </submittedName>
</protein>
<dbReference type="AlphaFoldDB" id="A0AAV4CWU2"/>
<name>A0AAV4CWU2_9GAST</name>